<comment type="similarity">
    <text evidence="5 17">Belongs to the PEP-utilizing enzyme family.</text>
</comment>
<keyword evidence="14 17" id="KW-0418">Kinase</keyword>
<keyword evidence="15 17" id="KW-0460">Magnesium</keyword>
<evidence type="ECO:0000256" key="11">
    <source>
        <dbReference type="ARBA" id="ARBA00022679"/>
    </source>
</evidence>
<dbReference type="InterPro" id="IPR024692">
    <property type="entry name" value="PTS_EI"/>
</dbReference>
<keyword evidence="25" id="KW-0670">Pyruvate</keyword>
<evidence type="ECO:0000256" key="13">
    <source>
        <dbReference type="ARBA" id="ARBA00022723"/>
    </source>
</evidence>
<dbReference type="InterPro" id="IPR008731">
    <property type="entry name" value="PTS_EIN"/>
</dbReference>
<dbReference type="Pfam" id="PF05524">
    <property type="entry name" value="PEP-utilisers_N"/>
    <property type="match status" value="1"/>
</dbReference>
<feature type="domain" description="PEP-utilising enzyme mobile" evidence="22">
    <location>
        <begin position="188"/>
        <end position="258"/>
    </location>
</feature>
<dbReference type="InterPro" id="IPR036618">
    <property type="entry name" value="PtsI_HPr-bd_sf"/>
</dbReference>
<evidence type="ECO:0000256" key="21">
    <source>
        <dbReference type="SAM" id="MobiDB-lite"/>
    </source>
</evidence>
<gene>
    <name evidence="25" type="ORF">C882_2985</name>
</gene>
<evidence type="ECO:0000256" key="9">
    <source>
        <dbReference type="ARBA" id="ARBA00022490"/>
    </source>
</evidence>
<dbReference type="Gene3D" id="1.10.274.10">
    <property type="entry name" value="PtsI, HPr-binding domain"/>
    <property type="match status" value="1"/>
</dbReference>
<keyword evidence="26" id="KW-1185">Reference proteome</keyword>
<evidence type="ECO:0000256" key="15">
    <source>
        <dbReference type="ARBA" id="ARBA00022842"/>
    </source>
</evidence>
<evidence type="ECO:0000256" key="3">
    <source>
        <dbReference type="ARBA" id="ARBA00002728"/>
    </source>
</evidence>
<dbReference type="InterPro" id="IPR000121">
    <property type="entry name" value="PEP_util_C"/>
</dbReference>
<evidence type="ECO:0000256" key="16">
    <source>
        <dbReference type="ARBA" id="ARBA00033235"/>
    </source>
</evidence>
<evidence type="ECO:0000256" key="12">
    <source>
        <dbReference type="ARBA" id="ARBA00022683"/>
    </source>
</evidence>
<dbReference type="PANTHER" id="PTHR46244:SF3">
    <property type="entry name" value="PHOSPHOENOLPYRUVATE-PROTEIN PHOSPHOTRANSFERASE"/>
    <property type="match status" value="1"/>
</dbReference>
<evidence type="ECO:0000313" key="25">
    <source>
        <dbReference type="EMBL" id="EKV31921.1"/>
    </source>
</evidence>
<dbReference type="GO" id="GO:0009401">
    <property type="term" value="P:phosphoenolpyruvate-dependent sugar phosphotransferase system"/>
    <property type="evidence" value="ECO:0007669"/>
    <property type="project" value="UniProtKB-KW"/>
</dbReference>
<dbReference type="GO" id="GO:0005737">
    <property type="term" value="C:cytoplasm"/>
    <property type="evidence" value="ECO:0007669"/>
    <property type="project" value="UniProtKB-SubCell"/>
</dbReference>
<feature type="binding site" evidence="20">
    <location>
        <position position="489"/>
    </location>
    <ligand>
        <name>Mg(2+)</name>
        <dbReference type="ChEBI" id="CHEBI:18420"/>
    </ligand>
</feature>
<dbReference type="InterPro" id="IPR023151">
    <property type="entry name" value="PEP_util_CS"/>
</dbReference>
<dbReference type="PANTHER" id="PTHR46244">
    <property type="entry name" value="PHOSPHOENOLPYRUVATE-PROTEIN PHOSPHOTRANSFERASE"/>
    <property type="match status" value="1"/>
</dbReference>
<dbReference type="InterPro" id="IPR050499">
    <property type="entry name" value="PEP-utilizing_PTS_enzyme"/>
</dbReference>
<evidence type="ECO:0000256" key="10">
    <source>
        <dbReference type="ARBA" id="ARBA00022597"/>
    </source>
</evidence>
<dbReference type="SUPFAM" id="SSF51621">
    <property type="entry name" value="Phosphoenolpyruvate/pyruvate domain"/>
    <property type="match status" value="1"/>
</dbReference>
<feature type="binding site" evidence="19">
    <location>
        <begin position="488"/>
        <end position="489"/>
    </location>
    <ligand>
        <name>phosphoenolpyruvate</name>
        <dbReference type="ChEBI" id="CHEBI:58702"/>
    </ligand>
</feature>
<keyword evidence="12 17" id="KW-0598">Phosphotransferase system</keyword>
<feature type="domain" description="PEP-utilising enzyme C-terminal" evidence="23">
    <location>
        <begin position="286"/>
        <end position="575"/>
    </location>
</feature>
<sequence length="607" mass="65555">MGQSTDNGGERREELMAAETPDSGTVRPMDILTGLGVAPGVAVGTVYLHEAGAVHAPEYRIPEGRVESEQHRFAEAVHAAQRQLHTLRRRAERLPGAAGEELGYLLDAYHQMLSGSRLVRGVSNRIAEERVNAEAAVKKEIGDLIAAFTAMDDRYLAGRVADIRDIGQRLVRNLTKSPYKAFSGIGRDSVIVTHDLSPADTALLDPHTVSGFTTEVGGADSHTAIMARSLGLPAVVGVQDLTHRVRHGDAIVVDGTMGQVVLNPDADTLADYRKRRADFLRQRRALDRLRDVPAVTRDTIRVRLHANIELPSELEATMHAGAEGIGLLRSEFLFMNRADMPGEDEQTALLRQVVDAMDGRPVTVRTLDAGGDKLGSLVGGRIGPNPALGLRAIRLSLARVDLFETQLAAILRASAYGPVRILLPMIGTPDELAQARAVMDRVVRKLQSRRVPLPDPLPPLGVMIEVPGAALAADALAHHADFFAIGTNDLTQYTLAIDRTDDSVAHLYNPLHPAVLRLVQFAGEAANRAGIPVSICGEMAGDPRLTALLLGLGFRELSMSSTNIPRVKQRVCQIAMAEAARRAMAVMTEWDPARIGALLDDFNATLE</sequence>
<dbReference type="PROSITE" id="PS00742">
    <property type="entry name" value="PEP_ENZYMES_2"/>
    <property type="match status" value="1"/>
</dbReference>
<dbReference type="EMBL" id="ANHY01000004">
    <property type="protein sequence ID" value="EKV31921.1"/>
    <property type="molecule type" value="Genomic_DNA"/>
</dbReference>
<comment type="catalytic activity">
    <reaction evidence="1 17">
        <text>L-histidyl-[protein] + phosphoenolpyruvate = N(pros)-phospho-L-histidyl-[protein] + pyruvate</text>
        <dbReference type="Rhea" id="RHEA:23880"/>
        <dbReference type="Rhea" id="RHEA-COMP:9745"/>
        <dbReference type="Rhea" id="RHEA-COMP:9746"/>
        <dbReference type="ChEBI" id="CHEBI:15361"/>
        <dbReference type="ChEBI" id="CHEBI:29979"/>
        <dbReference type="ChEBI" id="CHEBI:58702"/>
        <dbReference type="ChEBI" id="CHEBI:64837"/>
        <dbReference type="EC" id="2.7.3.9"/>
    </reaction>
</comment>
<organism evidence="25 26">
    <name type="scientific">Caenispirillum salinarum AK4</name>
    <dbReference type="NCBI Taxonomy" id="1238182"/>
    <lineage>
        <taxon>Bacteria</taxon>
        <taxon>Pseudomonadati</taxon>
        <taxon>Pseudomonadota</taxon>
        <taxon>Alphaproteobacteria</taxon>
        <taxon>Rhodospirillales</taxon>
        <taxon>Novispirillaceae</taxon>
        <taxon>Caenispirillum</taxon>
    </lineage>
</organism>
<dbReference type="GO" id="GO:0016301">
    <property type="term" value="F:kinase activity"/>
    <property type="evidence" value="ECO:0007669"/>
    <property type="project" value="UniProtKB-KW"/>
</dbReference>
<dbReference type="InterPro" id="IPR015813">
    <property type="entry name" value="Pyrv/PenolPyrv_kinase-like_dom"/>
</dbReference>
<dbReference type="PATRIC" id="fig|1238182.3.peg.733"/>
<proteinExistence type="inferred from homology"/>
<feature type="active site" description="Tele-phosphohistidine intermediate" evidence="18">
    <location>
        <position position="222"/>
    </location>
</feature>
<evidence type="ECO:0000256" key="20">
    <source>
        <dbReference type="PIRSR" id="PIRSR000732-3"/>
    </source>
</evidence>
<dbReference type="InterPro" id="IPR006318">
    <property type="entry name" value="PTS_EI-like"/>
</dbReference>
<comment type="cofactor">
    <cofactor evidence="2 17 20">
        <name>Mg(2+)</name>
        <dbReference type="ChEBI" id="CHEBI:18420"/>
    </cofactor>
</comment>
<evidence type="ECO:0000256" key="4">
    <source>
        <dbReference type="ARBA" id="ARBA00004496"/>
    </source>
</evidence>
<dbReference type="NCBIfam" id="TIGR01417">
    <property type="entry name" value="PTS_I_fam"/>
    <property type="match status" value="1"/>
</dbReference>
<dbReference type="AlphaFoldDB" id="K9HUI9"/>
<dbReference type="EC" id="2.7.3.9" evidence="6 17"/>
<evidence type="ECO:0000256" key="17">
    <source>
        <dbReference type="PIRNR" id="PIRNR000732"/>
    </source>
</evidence>
<evidence type="ECO:0000256" key="7">
    <source>
        <dbReference type="ARBA" id="ARBA00016544"/>
    </source>
</evidence>
<dbReference type="SUPFAM" id="SSF47831">
    <property type="entry name" value="Enzyme I of the PEP:sugar phosphotransferase system HPr-binding (sub)domain"/>
    <property type="match status" value="1"/>
</dbReference>
<dbReference type="GO" id="GO:0008965">
    <property type="term" value="F:phosphoenolpyruvate-protein phosphotransferase activity"/>
    <property type="evidence" value="ECO:0007669"/>
    <property type="project" value="UniProtKB-EC"/>
</dbReference>
<evidence type="ECO:0000256" key="14">
    <source>
        <dbReference type="ARBA" id="ARBA00022777"/>
    </source>
</evidence>
<dbReference type="Gene3D" id="3.20.20.60">
    <property type="entry name" value="Phosphoenolpyruvate-binding domains"/>
    <property type="match status" value="1"/>
</dbReference>
<feature type="active site" description="Proton donor" evidence="18">
    <location>
        <position position="536"/>
    </location>
</feature>
<evidence type="ECO:0000259" key="23">
    <source>
        <dbReference type="Pfam" id="PF02896"/>
    </source>
</evidence>
<keyword evidence="11 17" id="KW-0808">Transferase</keyword>
<feature type="binding site" evidence="20">
    <location>
        <position position="465"/>
    </location>
    <ligand>
        <name>Mg(2+)</name>
        <dbReference type="ChEBI" id="CHEBI:18420"/>
    </ligand>
</feature>
<name>K9HUI9_9PROT</name>
<dbReference type="PRINTS" id="PR01736">
    <property type="entry name" value="PHPHTRNFRASE"/>
</dbReference>
<feature type="binding site" evidence="19">
    <location>
        <position position="499"/>
    </location>
    <ligand>
        <name>phosphoenolpyruvate</name>
        <dbReference type="ChEBI" id="CHEBI:58702"/>
    </ligand>
</feature>
<feature type="domain" description="Phosphotransferase system enzyme I N-terminal" evidence="24">
    <location>
        <begin position="33"/>
        <end position="159"/>
    </location>
</feature>
<evidence type="ECO:0000256" key="18">
    <source>
        <dbReference type="PIRSR" id="PIRSR000732-1"/>
    </source>
</evidence>
<comment type="function">
    <text evidence="3 17">General (non sugar-specific) component of the phosphoenolpyruvate-dependent sugar phosphotransferase system (sugar PTS). This major carbohydrate active-transport system catalyzes the phosphorylation of incoming sugar substrates concomitantly with their translocation across the cell membrane. Enzyme I transfers the phosphoryl group from phosphoenolpyruvate (PEP) to the phosphoryl carrier protein (HPr).</text>
</comment>
<protein>
    <recommendedName>
        <fullName evidence="7 17">Phosphoenolpyruvate-protein phosphotransferase</fullName>
        <ecNumber evidence="6 17">2.7.3.9</ecNumber>
    </recommendedName>
    <alternativeName>
        <fullName evidence="16 17">Phosphotransferase system, enzyme I</fullName>
    </alternativeName>
</protein>
<comment type="caution">
    <text evidence="25">The sequence shown here is derived from an EMBL/GenBank/DDBJ whole genome shotgun (WGS) entry which is preliminary data.</text>
</comment>
<feature type="binding site" evidence="19">
    <location>
        <position position="365"/>
    </location>
    <ligand>
        <name>phosphoenolpyruvate</name>
        <dbReference type="ChEBI" id="CHEBI:58702"/>
    </ligand>
</feature>
<keyword evidence="9 17" id="KW-0963">Cytoplasm</keyword>
<dbReference type="Gene3D" id="3.50.30.10">
    <property type="entry name" value="Phosphohistidine domain"/>
    <property type="match status" value="1"/>
</dbReference>
<keyword evidence="10 17" id="KW-0762">Sugar transport</keyword>
<dbReference type="Pfam" id="PF00391">
    <property type="entry name" value="PEP-utilizers"/>
    <property type="match status" value="1"/>
</dbReference>
<evidence type="ECO:0000256" key="2">
    <source>
        <dbReference type="ARBA" id="ARBA00001946"/>
    </source>
</evidence>
<feature type="region of interest" description="Disordered" evidence="21">
    <location>
        <begin position="1"/>
        <end position="27"/>
    </location>
</feature>
<keyword evidence="8 17" id="KW-0813">Transport</keyword>
<accession>K9HUI9</accession>
<dbReference type="Pfam" id="PF02896">
    <property type="entry name" value="PEP-utilizers_C"/>
    <property type="match status" value="1"/>
</dbReference>
<evidence type="ECO:0000256" key="5">
    <source>
        <dbReference type="ARBA" id="ARBA00007837"/>
    </source>
</evidence>
<evidence type="ECO:0000256" key="19">
    <source>
        <dbReference type="PIRSR" id="PIRSR000732-2"/>
    </source>
</evidence>
<evidence type="ECO:0000259" key="24">
    <source>
        <dbReference type="Pfam" id="PF05524"/>
    </source>
</evidence>
<evidence type="ECO:0000256" key="8">
    <source>
        <dbReference type="ARBA" id="ARBA00022448"/>
    </source>
</evidence>
<dbReference type="GO" id="GO:0046872">
    <property type="term" value="F:metal ion binding"/>
    <property type="evidence" value="ECO:0007669"/>
    <property type="project" value="UniProtKB-KW"/>
</dbReference>
<evidence type="ECO:0000313" key="26">
    <source>
        <dbReference type="Proteomes" id="UP000009881"/>
    </source>
</evidence>
<feature type="binding site" evidence="19">
    <location>
        <position position="329"/>
    </location>
    <ligand>
        <name>phosphoenolpyruvate</name>
        <dbReference type="ChEBI" id="CHEBI:58702"/>
    </ligand>
</feature>
<evidence type="ECO:0000256" key="1">
    <source>
        <dbReference type="ARBA" id="ARBA00000683"/>
    </source>
</evidence>
<evidence type="ECO:0000256" key="6">
    <source>
        <dbReference type="ARBA" id="ARBA00012232"/>
    </source>
</evidence>
<dbReference type="Proteomes" id="UP000009881">
    <property type="component" value="Unassembled WGS sequence"/>
</dbReference>
<dbReference type="InterPro" id="IPR008279">
    <property type="entry name" value="PEP-util_enz_mobile_dom"/>
</dbReference>
<dbReference type="InterPro" id="IPR040442">
    <property type="entry name" value="Pyrv_kinase-like_dom_sf"/>
</dbReference>
<dbReference type="PIRSF" id="PIRSF000732">
    <property type="entry name" value="PTS_enzyme_I"/>
    <property type="match status" value="1"/>
</dbReference>
<dbReference type="InterPro" id="IPR036637">
    <property type="entry name" value="Phosphohistidine_dom_sf"/>
</dbReference>
<dbReference type="eggNOG" id="COG1080">
    <property type="taxonomic scope" value="Bacteria"/>
</dbReference>
<evidence type="ECO:0000259" key="22">
    <source>
        <dbReference type="Pfam" id="PF00391"/>
    </source>
</evidence>
<keyword evidence="13 17" id="KW-0479">Metal-binding</keyword>
<dbReference type="STRING" id="1238182.C882_2985"/>
<dbReference type="SUPFAM" id="SSF52009">
    <property type="entry name" value="Phosphohistidine domain"/>
    <property type="match status" value="1"/>
</dbReference>
<reference evidence="25 26" key="1">
    <citation type="journal article" date="2013" name="Genome Announc.">
        <title>Draft Genome Sequence of an Alphaproteobacterium, Caenispirillum salinarum AK4(T), Isolated from a Solar Saltern.</title>
        <authorList>
            <person name="Khatri I."/>
            <person name="Singh A."/>
            <person name="Korpole S."/>
            <person name="Pinnaka A.K."/>
            <person name="Subramanian S."/>
        </authorList>
    </citation>
    <scope>NUCLEOTIDE SEQUENCE [LARGE SCALE GENOMIC DNA]</scope>
    <source>
        <strain evidence="25 26">AK4</strain>
    </source>
</reference>
<comment type="subcellular location">
    <subcellularLocation>
        <location evidence="4 17">Cytoplasm</location>
    </subcellularLocation>
</comment>